<evidence type="ECO:0000256" key="1">
    <source>
        <dbReference type="SAM" id="MobiDB-lite"/>
    </source>
</evidence>
<proteinExistence type="predicted"/>
<keyword evidence="5" id="KW-1185">Reference proteome</keyword>
<sequence>MLTNYIILFGLLLLILMVSCRPPECQVDNVDFLTKVRDSPIVLLGETMTKNMFPNAMNQFNVTFQVSCIFKGKPTNHTISISQAGFTSGRNYCQDLAAGTTYIVFLEEWHDVYRPMDFQEIEYSNNNNSTLELLDKTCNLTHLKAKDYAIDECPPVSTACYESKMDTIISSKHGGDDAHFRDYLTSSHPAIISGDMHYEQLNVSSNIHPIDSVQDESDATLNQQRGKSQFSDEHQHPPNHVSSTYQSFIVLISFIVACVVFVQ</sequence>
<reference evidence="3" key="1">
    <citation type="submission" date="2021-02" db="EMBL/GenBank/DDBJ databases">
        <authorList>
            <person name="Nowell W R."/>
        </authorList>
    </citation>
    <scope>NUCLEOTIDE SEQUENCE</scope>
</reference>
<dbReference type="AlphaFoldDB" id="A0A814HPV9"/>
<organism evidence="3 5">
    <name type="scientific">Didymodactylos carnosus</name>
    <dbReference type="NCBI Taxonomy" id="1234261"/>
    <lineage>
        <taxon>Eukaryota</taxon>
        <taxon>Metazoa</taxon>
        <taxon>Spiralia</taxon>
        <taxon>Gnathifera</taxon>
        <taxon>Rotifera</taxon>
        <taxon>Eurotatoria</taxon>
        <taxon>Bdelloidea</taxon>
        <taxon>Philodinida</taxon>
        <taxon>Philodinidae</taxon>
        <taxon>Didymodactylos</taxon>
    </lineage>
</organism>
<dbReference type="Proteomes" id="UP000681722">
    <property type="component" value="Unassembled WGS sequence"/>
</dbReference>
<evidence type="ECO:0000313" key="5">
    <source>
        <dbReference type="Proteomes" id="UP000663829"/>
    </source>
</evidence>
<dbReference type="Proteomes" id="UP000663829">
    <property type="component" value="Unassembled WGS sequence"/>
</dbReference>
<name>A0A814HPV9_9BILA</name>
<comment type="caution">
    <text evidence="3">The sequence shown here is derived from an EMBL/GenBank/DDBJ whole genome shotgun (WGS) entry which is preliminary data.</text>
</comment>
<dbReference type="EMBL" id="CAJOBC010003467">
    <property type="protein sequence ID" value="CAF3785317.1"/>
    <property type="molecule type" value="Genomic_DNA"/>
</dbReference>
<dbReference type="EMBL" id="CAJNOQ010003466">
    <property type="protein sequence ID" value="CAF1013778.1"/>
    <property type="molecule type" value="Genomic_DNA"/>
</dbReference>
<evidence type="ECO:0000256" key="2">
    <source>
        <dbReference type="SAM" id="SignalP"/>
    </source>
</evidence>
<feature type="chain" id="PRO_5035684949" evidence="2">
    <location>
        <begin position="21"/>
        <end position="263"/>
    </location>
</feature>
<protein>
    <submittedName>
        <fullName evidence="3">Uncharacterized protein</fullName>
    </submittedName>
</protein>
<gene>
    <name evidence="3" type="ORF">GPM918_LOCUS14406</name>
    <name evidence="4" type="ORF">SRO942_LOCUS14410</name>
</gene>
<evidence type="ECO:0000313" key="4">
    <source>
        <dbReference type="EMBL" id="CAF3785317.1"/>
    </source>
</evidence>
<feature type="signal peptide" evidence="2">
    <location>
        <begin position="1"/>
        <end position="20"/>
    </location>
</feature>
<evidence type="ECO:0000313" key="3">
    <source>
        <dbReference type="EMBL" id="CAF1013778.1"/>
    </source>
</evidence>
<dbReference type="OrthoDB" id="10037008at2759"/>
<accession>A0A814HPV9</accession>
<feature type="compositionally biased region" description="Polar residues" evidence="1">
    <location>
        <begin position="219"/>
        <end position="229"/>
    </location>
</feature>
<keyword evidence="2" id="KW-0732">Signal</keyword>
<feature type="region of interest" description="Disordered" evidence="1">
    <location>
        <begin position="216"/>
        <end position="239"/>
    </location>
</feature>